<gene>
    <name evidence="4" type="ORF">PGB27_18035</name>
</gene>
<keyword evidence="3 4" id="KW-0560">Oxidoreductase</keyword>
<dbReference type="InterPro" id="IPR003723">
    <property type="entry name" value="Precorrin-6x_reduct"/>
</dbReference>
<sequence length="250" mass="25721">MGEGRPPPEPHGAAVTRRVLVLGGTAEARELASRLAAEGHAVTTSLAGRTRHPRLPAGEVRTGGFGGVEGLVAALADVDVLVDATHPFAATMTDHAAVAAARTGTPLVVLRRPGWSAGPDDRWTRVPSLAAAAAAVPAGARVLLATGRQGVGAFVDVDAWFLVRAIEAPDVLPPRSELVLARGPFALADERALLERHGITLVVAKDSGGATEAKLVAARERSLPVLLVDRPPLPPGVEVVDSVDAVLARV</sequence>
<dbReference type="RefSeq" id="WP_274201764.1">
    <property type="nucleotide sequence ID" value="NZ_JAQZAO010000007.1"/>
</dbReference>
<dbReference type="Proteomes" id="UP001300763">
    <property type="component" value="Unassembled WGS sequence"/>
</dbReference>
<dbReference type="EC" id="1.3.1.106" evidence="4"/>
<proteinExistence type="predicted"/>
<evidence type="ECO:0000313" key="5">
    <source>
        <dbReference type="Proteomes" id="UP001300763"/>
    </source>
</evidence>
<dbReference type="NCBIfam" id="TIGR00715">
    <property type="entry name" value="precor6x_red"/>
    <property type="match status" value="1"/>
</dbReference>
<evidence type="ECO:0000256" key="1">
    <source>
        <dbReference type="ARBA" id="ARBA00004953"/>
    </source>
</evidence>
<dbReference type="Pfam" id="PF02571">
    <property type="entry name" value="CbiJ"/>
    <property type="match status" value="1"/>
</dbReference>
<keyword evidence="5" id="KW-1185">Reference proteome</keyword>
<accession>A0ABT5SWK5</accession>
<reference evidence="4 5" key="1">
    <citation type="submission" date="2023-02" db="EMBL/GenBank/DDBJ databases">
        <title>Genome sequencing required for Actinomycetospora new species description.</title>
        <authorList>
            <person name="Saimee Y."/>
            <person name="Duangmal K."/>
        </authorList>
    </citation>
    <scope>NUCLEOTIDE SEQUENCE [LARGE SCALE GENOMIC DNA]</scope>
    <source>
        <strain evidence="4 5">DW7H6</strain>
    </source>
</reference>
<dbReference type="GO" id="GO:0016491">
    <property type="term" value="F:oxidoreductase activity"/>
    <property type="evidence" value="ECO:0007669"/>
    <property type="project" value="UniProtKB-KW"/>
</dbReference>
<protein>
    <submittedName>
        <fullName evidence="4">Cobalt-precorrin-6A reductase</fullName>
        <ecNumber evidence="4">1.3.1.106</ecNumber>
    </submittedName>
</protein>
<dbReference type="PANTHER" id="PTHR36925:SF1">
    <property type="entry name" value="COBALT-PRECORRIN-6A REDUCTASE"/>
    <property type="match status" value="1"/>
</dbReference>
<keyword evidence="2" id="KW-0169">Cobalamin biosynthesis</keyword>
<evidence type="ECO:0000313" key="4">
    <source>
        <dbReference type="EMBL" id="MDD7967240.1"/>
    </source>
</evidence>
<comment type="pathway">
    <text evidence="1">Cofactor biosynthesis; adenosylcobalamin biosynthesis.</text>
</comment>
<dbReference type="EMBL" id="JAQZAO010000007">
    <property type="protein sequence ID" value="MDD7967240.1"/>
    <property type="molecule type" value="Genomic_DNA"/>
</dbReference>
<dbReference type="PANTHER" id="PTHR36925">
    <property type="entry name" value="COBALT-PRECORRIN-6A REDUCTASE"/>
    <property type="match status" value="1"/>
</dbReference>
<dbReference type="NCBIfam" id="NF005968">
    <property type="entry name" value="PRK08057.1-2"/>
    <property type="match status" value="1"/>
</dbReference>
<dbReference type="PROSITE" id="PS51014">
    <property type="entry name" value="COBK_CBIJ"/>
    <property type="match status" value="1"/>
</dbReference>
<organism evidence="4 5">
    <name type="scientific">Actinomycetospora lemnae</name>
    <dbReference type="NCBI Taxonomy" id="3019891"/>
    <lineage>
        <taxon>Bacteria</taxon>
        <taxon>Bacillati</taxon>
        <taxon>Actinomycetota</taxon>
        <taxon>Actinomycetes</taxon>
        <taxon>Pseudonocardiales</taxon>
        <taxon>Pseudonocardiaceae</taxon>
        <taxon>Actinomycetospora</taxon>
    </lineage>
</organism>
<evidence type="ECO:0000256" key="3">
    <source>
        <dbReference type="ARBA" id="ARBA00023002"/>
    </source>
</evidence>
<comment type="caution">
    <text evidence="4">The sequence shown here is derived from an EMBL/GenBank/DDBJ whole genome shotgun (WGS) entry which is preliminary data.</text>
</comment>
<evidence type="ECO:0000256" key="2">
    <source>
        <dbReference type="ARBA" id="ARBA00022573"/>
    </source>
</evidence>
<name>A0ABT5SWK5_9PSEU</name>